<dbReference type="InterPro" id="IPR016181">
    <property type="entry name" value="Acyl_CoA_acyltransferase"/>
</dbReference>
<dbReference type="Pfam" id="PF21926">
    <property type="entry name" value="FeeM"/>
    <property type="match status" value="1"/>
</dbReference>
<sequence length="243" mass="26833">MLTPTLASGPRARAAVDGWYAVPSSLSWEVPGAASAARQVERLPFTVRVAHAAQDLQKAVDVRHAAYARHLPAAITQGLRSPEPMDHAPGVAVLLAESKVDGSALGTPRIQTNRYQPLALEQSFDLPDWMAGAPCAEVTRLAVAQAVHSRVVKTVMLKAAYFWCLREGVRFVLVAARTPLDRQYARLMFRDIYPGQGFVPLAYAFNLPHRVMYCQIATARDDGAEHPLYDFWFNTDHPDIDLD</sequence>
<feature type="domain" description="N-acyl amino acid synthase FeeM catalytic core" evidence="1">
    <location>
        <begin position="60"/>
        <end position="192"/>
    </location>
</feature>
<dbReference type="Gene3D" id="3.40.630.30">
    <property type="match status" value="1"/>
</dbReference>
<protein>
    <recommendedName>
        <fullName evidence="1">N-acyl amino acid synthase FeeM catalytic core domain-containing protein</fullName>
    </recommendedName>
</protein>
<gene>
    <name evidence="2" type="ORF">Tfont_01699</name>
</gene>
<dbReference type="InterPro" id="IPR054597">
    <property type="entry name" value="FeeM_cat"/>
</dbReference>
<evidence type="ECO:0000313" key="2">
    <source>
        <dbReference type="EMBL" id="TSE36745.1"/>
    </source>
</evidence>
<dbReference type="EMBL" id="VJOO01000015">
    <property type="protein sequence ID" value="TSE36745.1"/>
    <property type="molecule type" value="Genomic_DNA"/>
</dbReference>
<evidence type="ECO:0000259" key="1">
    <source>
        <dbReference type="Pfam" id="PF21926"/>
    </source>
</evidence>
<dbReference type="RefSeq" id="WP_143969123.1">
    <property type="nucleotide sequence ID" value="NZ_VJOO01000015.1"/>
</dbReference>
<proteinExistence type="predicted"/>
<dbReference type="Proteomes" id="UP000316388">
    <property type="component" value="Unassembled WGS sequence"/>
</dbReference>
<evidence type="ECO:0000313" key="3">
    <source>
        <dbReference type="Proteomes" id="UP000316388"/>
    </source>
</evidence>
<organism evidence="2 3">
    <name type="scientific">Tepidimonas fonticaldi</name>
    <dbReference type="NCBI Taxonomy" id="1101373"/>
    <lineage>
        <taxon>Bacteria</taxon>
        <taxon>Pseudomonadati</taxon>
        <taxon>Pseudomonadota</taxon>
        <taxon>Betaproteobacteria</taxon>
        <taxon>Burkholderiales</taxon>
        <taxon>Tepidimonas</taxon>
    </lineage>
</organism>
<dbReference type="AlphaFoldDB" id="A0A554XLM8"/>
<comment type="caution">
    <text evidence="2">The sequence shown here is derived from an EMBL/GenBank/DDBJ whole genome shotgun (WGS) entry which is preliminary data.</text>
</comment>
<dbReference type="SUPFAM" id="SSF55729">
    <property type="entry name" value="Acyl-CoA N-acyltransferases (Nat)"/>
    <property type="match status" value="1"/>
</dbReference>
<name>A0A554XLM8_9BURK</name>
<accession>A0A554XLM8</accession>
<reference evidence="2 3" key="1">
    <citation type="submission" date="2019-07" db="EMBL/GenBank/DDBJ databases">
        <title>Tepidimonas fonticaldi AT-A2 draft genome.</title>
        <authorList>
            <person name="Da Costa M.S."/>
            <person name="Froufe H.J.C."/>
            <person name="Egas C."/>
            <person name="Albuquerque L."/>
        </authorList>
    </citation>
    <scope>NUCLEOTIDE SEQUENCE [LARGE SCALE GENOMIC DNA]</scope>
    <source>
        <strain evidence="2 3">AT-A2</strain>
    </source>
</reference>